<evidence type="ECO:0000313" key="7">
    <source>
        <dbReference type="EMBL" id="GAA3826772.1"/>
    </source>
</evidence>
<evidence type="ECO:0000256" key="5">
    <source>
        <dbReference type="SAM" id="Phobius"/>
    </source>
</evidence>
<dbReference type="InterPro" id="IPR003807">
    <property type="entry name" value="DUF202"/>
</dbReference>
<comment type="subcellular location">
    <subcellularLocation>
        <location evidence="1">Endomembrane system</location>
        <topology evidence="1">Multi-pass membrane protein</topology>
    </subcellularLocation>
</comment>
<keyword evidence="3 5" id="KW-1133">Transmembrane helix</keyword>
<evidence type="ECO:0000256" key="4">
    <source>
        <dbReference type="ARBA" id="ARBA00023136"/>
    </source>
</evidence>
<evidence type="ECO:0000256" key="2">
    <source>
        <dbReference type="ARBA" id="ARBA00022692"/>
    </source>
</evidence>
<evidence type="ECO:0000256" key="3">
    <source>
        <dbReference type="ARBA" id="ARBA00022989"/>
    </source>
</evidence>
<comment type="caution">
    <text evidence="7">The sequence shown here is derived from an EMBL/GenBank/DDBJ whole genome shotgun (WGS) entry which is preliminary data.</text>
</comment>
<feature type="transmembrane region" description="Helical" evidence="5">
    <location>
        <begin position="72"/>
        <end position="93"/>
    </location>
</feature>
<dbReference type="Pfam" id="PF02656">
    <property type="entry name" value="DUF202"/>
    <property type="match status" value="1"/>
</dbReference>
<accession>A0ABP7ITS9</accession>
<keyword evidence="4 5" id="KW-0472">Membrane</keyword>
<dbReference type="Proteomes" id="UP001501624">
    <property type="component" value="Unassembled WGS sequence"/>
</dbReference>
<protein>
    <recommendedName>
        <fullName evidence="6">DUF202 domain-containing protein</fullName>
    </recommendedName>
</protein>
<keyword evidence="8" id="KW-1185">Reference proteome</keyword>
<name>A0ABP7ITS9_9PSEU</name>
<feature type="transmembrane region" description="Helical" evidence="5">
    <location>
        <begin position="43"/>
        <end position="63"/>
    </location>
</feature>
<organism evidence="7 8">
    <name type="scientific">Amycolatopsis tucumanensis</name>
    <dbReference type="NCBI Taxonomy" id="401106"/>
    <lineage>
        <taxon>Bacteria</taxon>
        <taxon>Bacillati</taxon>
        <taxon>Actinomycetota</taxon>
        <taxon>Actinomycetes</taxon>
        <taxon>Pseudonocardiales</taxon>
        <taxon>Pseudonocardiaceae</taxon>
        <taxon>Amycolatopsis</taxon>
    </lineage>
</organism>
<sequence length="94" mass="9736">MSERDPGLQPERTALAWRRTALSAAVAAVVLLRAGLIERSAPGLLAGFCSLVLAVLAGWAGLFPRRAVGPRVLLVATAITSVTGMLAGGQLLWS</sequence>
<feature type="transmembrane region" description="Helical" evidence="5">
    <location>
        <begin position="20"/>
        <end position="37"/>
    </location>
</feature>
<evidence type="ECO:0000256" key="1">
    <source>
        <dbReference type="ARBA" id="ARBA00004127"/>
    </source>
</evidence>
<dbReference type="RefSeq" id="WP_237337009.1">
    <property type="nucleotide sequence ID" value="NZ_BAABCM010000007.1"/>
</dbReference>
<gene>
    <name evidence="7" type="ORF">GCM10022380_51800</name>
</gene>
<reference evidence="8" key="1">
    <citation type="journal article" date="2019" name="Int. J. Syst. Evol. Microbiol.">
        <title>The Global Catalogue of Microorganisms (GCM) 10K type strain sequencing project: providing services to taxonomists for standard genome sequencing and annotation.</title>
        <authorList>
            <consortium name="The Broad Institute Genomics Platform"/>
            <consortium name="The Broad Institute Genome Sequencing Center for Infectious Disease"/>
            <person name="Wu L."/>
            <person name="Ma J."/>
        </authorList>
    </citation>
    <scope>NUCLEOTIDE SEQUENCE [LARGE SCALE GENOMIC DNA]</scope>
    <source>
        <strain evidence="8">JCM 17017</strain>
    </source>
</reference>
<dbReference type="EMBL" id="BAABCM010000007">
    <property type="protein sequence ID" value="GAA3826772.1"/>
    <property type="molecule type" value="Genomic_DNA"/>
</dbReference>
<evidence type="ECO:0000313" key="8">
    <source>
        <dbReference type="Proteomes" id="UP001501624"/>
    </source>
</evidence>
<feature type="domain" description="DUF202" evidence="6">
    <location>
        <begin position="5"/>
        <end position="63"/>
    </location>
</feature>
<keyword evidence="2 5" id="KW-0812">Transmembrane</keyword>
<proteinExistence type="predicted"/>
<evidence type="ECO:0000259" key="6">
    <source>
        <dbReference type="Pfam" id="PF02656"/>
    </source>
</evidence>